<organism evidence="1 2">
    <name type="scientific">Enterobacter kobei</name>
    <dbReference type="NCBI Taxonomy" id="208224"/>
    <lineage>
        <taxon>Bacteria</taxon>
        <taxon>Pseudomonadati</taxon>
        <taxon>Pseudomonadota</taxon>
        <taxon>Gammaproteobacteria</taxon>
        <taxon>Enterobacterales</taxon>
        <taxon>Enterobacteriaceae</taxon>
        <taxon>Enterobacter</taxon>
        <taxon>Enterobacter cloacae complex</taxon>
    </lineage>
</organism>
<evidence type="ECO:0000313" key="2">
    <source>
        <dbReference type="Proteomes" id="UP001228563"/>
    </source>
</evidence>
<dbReference type="EMBL" id="CP096849">
    <property type="protein sequence ID" value="WMT68435.1"/>
    <property type="molecule type" value="Genomic_DNA"/>
</dbReference>
<name>A0AAJ6LQN0_9ENTR</name>
<dbReference type="RefSeq" id="WP_223226790.1">
    <property type="nucleotide sequence ID" value="NZ_CP075345.1"/>
</dbReference>
<gene>
    <name evidence="1" type="ORF">M2B19_20465</name>
</gene>
<sequence>MTVRSLADEFSICEKTIRRDLTERLAYLNLLRQGKQYWIASRLSPYSAVNMPEGYRTNKK</sequence>
<dbReference type="GeneID" id="71454574"/>
<evidence type="ECO:0000313" key="1">
    <source>
        <dbReference type="EMBL" id="WMT68435.1"/>
    </source>
</evidence>
<dbReference type="AlphaFoldDB" id="A0AAJ6LQN0"/>
<accession>A0AAJ6LQN0</accession>
<protein>
    <submittedName>
        <fullName evidence="1">Sporulation transcriptional regulator SpoIIID</fullName>
    </submittedName>
</protein>
<dbReference type="Proteomes" id="UP001228563">
    <property type="component" value="Chromosome"/>
</dbReference>
<reference evidence="1" key="1">
    <citation type="submission" date="2022-04" db="EMBL/GenBank/DDBJ databases">
        <title>Co-occurrence of mcr-9 and blaNDM-1 in multidrug-resistant Enterobacter kobei strain isolated from an infant with urinary infection.</title>
        <authorList>
            <person name="Zeng H."/>
        </authorList>
    </citation>
    <scope>NUCLEOTIDE SEQUENCE</scope>
    <source>
        <strain evidence="1">EC1382</strain>
    </source>
</reference>
<proteinExistence type="predicted"/>